<dbReference type="EMBL" id="BPQM01000064">
    <property type="protein sequence ID" value="GJD79535.1"/>
    <property type="molecule type" value="Genomic_DNA"/>
</dbReference>
<name>A0AA37HQ29_9HYPH</name>
<proteinExistence type="predicted"/>
<gene>
    <name evidence="1" type="ORF">NBEOAGPD_2764</name>
</gene>
<accession>A0AA37HQ29</accession>
<organism evidence="1 2">
    <name type="scientific">Methylobacterium gregans</name>
    <dbReference type="NCBI Taxonomy" id="374424"/>
    <lineage>
        <taxon>Bacteria</taxon>
        <taxon>Pseudomonadati</taxon>
        <taxon>Pseudomonadota</taxon>
        <taxon>Alphaproteobacteria</taxon>
        <taxon>Hyphomicrobiales</taxon>
        <taxon>Methylobacteriaceae</taxon>
        <taxon>Methylobacterium</taxon>
    </lineage>
</organism>
<evidence type="ECO:0000313" key="2">
    <source>
        <dbReference type="Proteomes" id="UP001055108"/>
    </source>
</evidence>
<sequence>MVQASWNVGSPMVDSACLHSAAGPFPARHNHRRVVICGSMTFYGEMLRMQDCLVQNDVPVELPDAEDDIVAALEQAEYERFKRRVTLAHLRRVRHRTTFAVLVLNLDKHDRPDYIGPSTYAEIAMASAFNKPVYLIGNVPSAYADELAAWKAVPLNGRMDRLVEDYWASCVPRPQPQMKLFSMA</sequence>
<comment type="caution">
    <text evidence="1">The sequence shown here is derived from an EMBL/GenBank/DDBJ whole genome shotgun (WGS) entry which is preliminary data.</text>
</comment>
<protein>
    <recommendedName>
        <fullName evidence="3">Nucleoside 2-deoxyribosyltransferase</fullName>
    </recommendedName>
</protein>
<keyword evidence="2" id="KW-1185">Reference proteome</keyword>
<reference evidence="1" key="2">
    <citation type="submission" date="2021-08" db="EMBL/GenBank/DDBJ databases">
        <authorList>
            <person name="Tani A."/>
            <person name="Ola A."/>
            <person name="Ogura Y."/>
            <person name="Katsura K."/>
            <person name="Hayashi T."/>
        </authorList>
    </citation>
    <scope>NUCLEOTIDE SEQUENCE</scope>
    <source>
        <strain evidence="1">NBRC 103626</strain>
    </source>
</reference>
<reference evidence="1" key="1">
    <citation type="journal article" date="2016" name="Front. Microbiol.">
        <title>Genome Sequence of the Piezophilic, Mesophilic Sulfate-Reducing Bacterium Desulfovibrio indicus J2T.</title>
        <authorList>
            <person name="Cao J."/>
            <person name="Maignien L."/>
            <person name="Shao Z."/>
            <person name="Alain K."/>
            <person name="Jebbar M."/>
        </authorList>
    </citation>
    <scope>NUCLEOTIDE SEQUENCE</scope>
    <source>
        <strain evidence="1">NBRC 103626</strain>
    </source>
</reference>
<evidence type="ECO:0008006" key="3">
    <source>
        <dbReference type="Google" id="ProtNLM"/>
    </source>
</evidence>
<evidence type="ECO:0000313" key="1">
    <source>
        <dbReference type="EMBL" id="GJD79535.1"/>
    </source>
</evidence>
<dbReference type="Proteomes" id="UP001055108">
    <property type="component" value="Unassembled WGS sequence"/>
</dbReference>
<dbReference type="AlphaFoldDB" id="A0AA37HQ29"/>